<reference evidence="2 3" key="1">
    <citation type="journal article" date="2017" name="Nat. Commun.">
        <title>Genome assembly with in vitro proximity ligation data and whole-genome triplication in lettuce.</title>
        <authorList>
            <person name="Reyes-Chin-Wo S."/>
            <person name="Wang Z."/>
            <person name="Yang X."/>
            <person name="Kozik A."/>
            <person name="Arikit S."/>
            <person name="Song C."/>
            <person name="Xia L."/>
            <person name="Froenicke L."/>
            <person name="Lavelle D.O."/>
            <person name="Truco M.J."/>
            <person name="Xia R."/>
            <person name="Zhu S."/>
            <person name="Xu C."/>
            <person name="Xu H."/>
            <person name="Xu X."/>
            <person name="Cox K."/>
            <person name="Korf I."/>
            <person name="Meyers B.C."/>
            <person name="Michelmore R.W."/>
        </authorList>
    </citation>
    <scope>NUCLEOTIDE SEQUENCE [LARGE SCALE GENOMIC DNA]</scope>
    <source>
        <strain evidence="3">cv. Salinas</strain>
        <tissue evidence="2">Seedlings</tissue>
    </source>
</reference>
<dbReference type="AlphaFoldDB" id="A0A9R1X6I2"/>
<sequence>MLQLVFQKPLFMNVISYQPGGTCTHSKWIQQMSPCPTTLLPPKHRVPIGRTKKKRWKSASEKEDMIKGNTVSRAQKTVTCTKCNNKGHNVRTFKRQLPTVGGASGKKKGKEKKEKGKENEK</sequence>
<keyword evidence="3" id="KW-1185">Reference proteome</keyword>
<feature type="compositionally biased region" description="Basic and acidic residues" evidence="1">
    <location>
        <begin position="111"/>
        <end position="121"/>
    </location>
</feature>
<evidence type="ECO:0000256" key="1">
    <source>
        <dbReference type="SAM" id="MobiDB-lite"/>
    </source>
</evidence>
<dbReference type="Proteomes" id="UP000235145">
    <property type="component" value="Unassembled WGS sequence"/>
</dbReference>
<proteinExistence type="predicted"/>
<gene>
    <name evidence="2" type="ORF">LSAT_V11C500271100</name>
</gene>
<accession>A0A9R1X6I2</accession>
<organism evidence="2 3">
    <name type="scientific">Lactuca sativa</name>
    <name type="common">Garden lettuce</name>
    <dbReference type="NCBI Taxonomy" id="4236"/>
    <lineage>
        <taxon>Eukaryota</taxon>
        <taxon>Viridiplantae</taxon>
        <taxon>Streptophyta</taxon>
        <taxon>Embryophyta</taxon>
        <taxon>Tracheophyta</taxon>
        <taxon>Spermatophyta</taxon>
        <taxon>Magnoliopsida</taxon>
        <taxon>eudicotyledons</taxon>
        <taxon>Gunneridae</taxon>
        <taxon>Pentapetalae</taxon>
        <taxon>asterids</taxon>
        <taxon>campanulids</taxon>
        <taxon>Asterales</taxon>
        <taxon>Asteraceae</taxon>
        <taxon>Cichorioideae</taxon>
        <taxon>Cichorieae</taxon>
        <taxon>Lactucinae</taxon>
        <taxon>Lactuca</taxon>
    </lineage>
</organism>
<comment type="caution">
    <text evidence="2">The sequence shown here is derived from an EMBL/GenBank/DDBJ whole genome shotgun (WGS) entry which is preliminary data.</text>
</comment>
<dbReference type="EMBL" id="NBSK02000005">
    <property type="protein sequence ID" value="KAJ0202615.1"/>
    <property type="molecule type" value="Genomic_DNA"/>
</dbReference>
<name>A0A9R1X6I2_LACSA</name>
<evidence type="ECO:0000313" key="2">
    <source>
        <dbReference type="EMBL" id="KAJ0202615.1"/>
    </source>
</evidence>
<protein>
    <submittedName>
        <fullName evidence="2">Uncharacterized protein</fullName>
    </submittedName>
</protein>
<evidence type="ECO:0000313" key="3">
    <source>
        <dbReference type="Proteomes" id="UP000235145"/>
    </source>
</evidence>
<feature type="region of interest" description="Disordered" evidence="1">
    <location>
        <begin position="89"/>
        <end position="121"/>
    </location>
</feature>